<keyword evidence="2" id="KW-1185">Reference proteome</keyword>
<dbReference type="AlphaFoldDB" id="A0A7Y7LZ44"/>
<evidence type="ECO:0000313" key="1">
    <source>
        <dbReference type="EMBL" id="NVM95572.1"/>
    </source>
</evidence>
<dbReference type="Proteomes" id="UP000543556">
    <property type="component" value="Unassembled WGS sequence"/>
</dbReference>
<evidence type="ECO:0000313" key="2">
    <source>
        <dbReference type="Proteomes" id="UP000543556"/>
    </source>
</evidence>
<comment type="caution">
    <text evidence="1">The sequence shown here is derived from an EMBL/GenBank/DDBJ whole genome shotgun (WGS) entry which is preliminary data.</text>
</comment>
<proteinExistence type="predicted"/>
<dbReference type="EMBL" id="JAAMFM010000016">
    <property type="protein sequence ID" value="NVM95572.1"/>
    <property type="molecule type" value="Genomic_DNA"/>
</dbReference>
<reference evidence="1 2" key="1">
    <citation type="submission" date="2020-02" db="EMBL/GenBank/DDBJ databases">
        <title>Genome sequence of strain AETb3-4.</title>
        <authorList>
            <person name="Gao J."/>
            <person name="Zhang X."/>
        </authorList>
    </citation>
    <scope>NUCLEOTIDE SEQUENCE [LARGE SCALE GENOMIC DNA]</scope>
    <source>
        <strain evidence="1 2">AETb3-4</strain>
    </source>
</reference>
<dbReference type="RefSeq" id="WP_176635295.1">
    <property type="nucleotide sequence ID" value="NZ_JAAMFM010000016.1"/>
</dbReference>
<name>A0A7Y7LZ44_9MICC</name>
<accession>A0A7Y7LZ44</accession>
<protein>
    <submittedName>
        <fullName evidence="1">Uncharacterized protein</fullName>
    </submittedName>
</protein>
<organism evidence="1 2">
    <name type="scientific">Arthrobacter wenxiniae</name>
    <dbReference type="NCBI Taxonomy" id="2713570"/>
    <lineage>
        <taxon>Bacteria</taxon>
        <taxon>Bacillati</taxon>
        <taxon>Actinomycetota</taxon>
        <taxon>Actinomycetes</taxon>
        <taxon>Micrococcales</taxon>
        <taxon>Micrococcaceae</taxon>
        <taxon>Arthrobacter</taxon>
    </lineage>
</organism>
<sequence>MIAPRNLKVSIVVGQVSHAQAVIDDLRQRAMAAAASPAWAVSVDVVQVGSLTDGDAPGGGEGIVRLQAERPAPAAARLGALAGKPGTVGVAGRLVRDNLESRRVASTLARHKDVVAALRGSAVVVAADPSADRAVWQLRRATGAHLVHGPAAMVHAIKALANG</sequence>
<gene>
    <name evidence="1" type="ORF">G6034_11710</name>
</gene>